<accession>A0A0V0H3S3</accession>
<proteinExistence type="predicted"/>
<reference evidence="1" key="1">
    <citation type="submission" date="2015-12" db="EMBL/GenBank/DDBJ databases">
        <title>Gene expression during late stages of embryo sac development: a critical building block for successful pollen-pistil interactions.</title>
        <authorList>
            <person name="Liu Y."/>
            <person name="Joly V."/>
            <person name="Sabar M."/>
            <person name="Matton D.P."/>
        </authorList>
    </citation>
    <scope>NUCLEOTIDE SEQUENCE</scope>
</reference>
<protein>
    <submittedName>
        <fullName evidence="1">Putative ovule protein</fullName>
    </submittedName>
</protein>
<sequence length="67" mass="7875">MWHPLPQNPGSATEANTCIILFNTLYQTTPPFKLLFWVSYNMVSYFFKTKFTSLTHTKHTINHNLLQ</sequence>
<dbReference type="EMBL" id="GEDG01025773">
    <property type="protein sequence ID" value="JAP15013.1"/>
    <property type="molecule type" value="Transcribed_RNA"/>
</dbReference>
<evidence type="ECO:0000313" key="1">
    <source>
        <dbReference type="EMBL" id="JAP15013.1"/>
    </source>
</evidence>
<name>A0A0V0H3S3_SOLCH</name>
<dbReference type="AlphaFoldDB" id="A0A0V0H3S3"/>
<organism evidence="1">
    <name type="scientific">Solanum chacoense</name>
    <name type="common">Chaco potato</name>
    <dbReference type="NCBI Taxonomy" id="4108"/>
    <lineage>
        <taxon>Eukaryota</taxon>
        <taxon>Viridiplantae</taxon>
        <taxon>Streptophyta</taxon>
        <taxon>Embryophyta</taxon>
        <taxon>Tracheophyta</taxon>
        <taxon>Spermatophyta</taxon>
        <taxon>Magnoliopsida</taxon>
        <taxon>eudicotyledons</taxon>
        <taxon>Gunneridae</taxon>
        <taxon>Pentapetalae</taxon>
        <taxon>asterids</taxon>
        <taxon>lamiids</taxon>
        <taxon>Solanales</taxon>
        <taxon>Solanaceae</taxon>
        <taxon>Solanoideae</taxon>
        <taxon>Solaneae</taxon>
        <taxon>Solanum</taxon>
    </lineage>
</organism>